<dbReference type="EMBL" id="CAKLPY010000001">
    <property type="protein sequence ID" value="CAH0995324.1"/>
    <property type="molecule type" value="Genomic_DNA"/>
</dbReference>
<protein>
    <submittedName>
        <fullName evidence="7">Peptidoglycan-associated lipoprotein</fullName>
    </submittedName>
</protein>
<dbReference type="InterPro" id="IPR036737">
    <property type="entry name" value="OmpA-like_sf"/>
</dbReference>
<dbReference type="InterPro" id="IPR006665">
    <property type="entry name" value="OmpA-like"/>
</dbReference>
<keyword evidence="5" id="KW-0812">Transmembrane</keyword>
<evidence type="ECO:0000313" key="7">
    <source>
        <dbReference type="EMBL" id="CAH0995324.1"/>
    </source>
</evidence>
<dbReference type="InterPro" id="IPR006664">
    <property type="entry name" value="OMP_bac"/>
</dbReference>
<dbReference type="PRINTS" id="PR01021">
    <property type="entry name" value="OMPADOMAIN"/>
</dbReference>
<evidence type="ECO:0000259" key="6">
    <source>
        <dbReference type="PROSITE" id="PS51123"/>
    </source>
</evidence>
<gene>
    <name evidence="7" type="primary">pal_5</name>
    <name evidence="7" type="ORF">EMA8858_01445</name>
</gene>
<evidence type="ECO:0000256" key="1">
    <source>
        <dbReference type="ARBA" id="ARBA00004442"/>
    </source>
</evidence>
<dbReference type="Gene3D" id="3.30.1330.60">
    <property type="entry name" value="OmpA-like domain"/>
    <property type="match status" value="1"/>
</dbReference>
<keyword evidence="8" id="KW-1185">Reference proteome</keyword>
<keyword evidence="2 4" id="KW-0472">Membrane</keyword>
<comment type="caution">
    <text evidence="7">The sequence shown here is derived from an EMBL/GenBank/DDBJ whole genome shotgun (WGS) entry which is preliminary data.</text>
</comment>
<dbReference type="SUPFAM" id="SSF103088">
    <property type="entry name" value="OmpA-like"/>
    <property type="match status" value="1"/>
</dbReference>
<keyword evidence="5" id="KW-1133">Transmembrane helix</keyword>
<feature type="transmembrane region" description="Helical" evidence="5">
    <location>
        <begin position="21"/>
        <end position="44"/>
    </location>
</feature>
<evidence type="ECO:0000313" key="8">
    <source>
        <dbReference type="Proteomes" id="UP000837932"/>
    </source>
</evidence>
<comment type="subcellular location">
    <subcellularLocation>
        <location evidence="1">Cell outer membrane</location>
    </subcellularLocation>
</comment>
<reference evidence="7" key="1">
    <citation type="submission" date="2021-12" db="EMBL/GenBank/DDBJ databases">
        <authorList>
            <person name="Rodrigo-Torres L."/>
            <person name="Arahal R. D."/>
            <person name="Lucena T."/>
        </authorList>
    </citation>
    <scope>NUCLEOTIDE SEQUENCE</scope>
    <source>
        <strain evidence="7">CECT 8858</strain>
    </source>
</reference>
<name>A0ABM9ANA4_9BACT</name>
<evidence type="ECO:0000256" key="5">
    <source>
        <dbReference type="SAM" id="Phobius"/>
    </source>
</evidence>
<organism evidence="7 8">
    <name type="scientific">Emticicia aquatica</name>
    <dbReference type="NCBI Taxonomy" id="1681835"/>
    <lineage>
        <taxon>Bacteria</taxon>
        <taxon>Pseudomonadati</taxon>
        <taxon>Bacteroidota</taxon>
        <taxon>Cytophagia</taxon>
        <taxon>Cytophagales</taxon>
        <taxon>Leadbetterellaceae</taxon>
        <taxon>Emticicia</taxon>
    </lineage>
</organism>
<dbReference type="Proteomes" id="UP000837932">
    <property type="component" value="Unassembled WGS sequence"/>
</dbReference>
<dbReference type="CDD" id="cd07185">
    <property type="entry name" value="OmpA_C-like"/>
    <property type="match status" value="1"/>
</dbReference>
<dbReference type="Gene3D" id="2.60.40.1120">
    <property type="entry name" value="Carboxypeptidase-like, regulatory domain"/>
    <property type="match status" value="1"/>
</dbReference>
<dbReference type="InterPro" id="IPR050330">
    <property type="entry name" value="Bact_OuterMem_StrucFunc"/>
</dbReference>
<accession>A0ABM9ANA4</accession>
<dbReference type="Pfam" id="PF00691">
    <property type="entry name" value="OmpA"/>
    <property type="match status" value="1"/>
</dbReference>
<dbReference type="PANTHER" id="PTHR30329">
    <property type="entry name" value="STATOR ELEMENT OF FLAGELLAR MOTOR COMPLEX"/>
    <property type="match status" value="1"/>
</dbReference>
<dbReference type="PROSITE" id="PS51123">
    <property type="entry name" value="OMPA_2"/>
    <property type="match status" value="1"/>
</dbReference>
<evidence type="ECO:0000256" key="2">
    <source>
        <dbReference type="ARBA" id="ARBA00023136"/>
    </source>
</evidence>
<sequence length="1116" mass="125585">MNRFFQKFVVKAYPFPKSMTRFFTILYLYVAATNFVVMDSTFFVSKKNTTETFIEIPLSLSARDKRSDIQLRPKFTVISVTGGNVIPLKEVEGRFTVYVKSGESYKIVAELEGYHTKEKIQVIAPDQDKEGFNVVLDMEPQPSASLILKAIDDATGDYVDATFTISVGDKVFTGQTSRQVPYYRLVITKAAVYNVDVTSNTHKQKKESFALEVGEPARSYNKEIRLEKPENGVKILIVGEDTGKALKGVNLNIFNVTDNTQFFDNLLPEGEAVVEFNPAKKYLATISSEGYSPLKLDLKATNQKEYVIKLPSETYVSLGAFDRLSGKRLPANFKITYKDNPPKEIKGTLDGDIRYKPIDKGLYQIEVSYPNYAIKRESLNLENLSAGKVFFKINLESTVDEYVILINDAEDKQMIPNADVKIFDENKEQIPVKLNPKTGEYKIVLEKSKDYFLQVEANEYVKQSGTLQRSTSKLIGINMQKVFQTVFYSAIDGITKKPIEAKYKLIRPEQEPLIGVSDGNKQYKIDLYPQKPYILEIEADGYKTVSENLLFSTAKSDKEVTKTIELQKDAYSITFKVIDAQKKQAINNAKIAILNLSTSQPVITTSDKIGFTASLVPGNNYSVTAEAEGYEKSAQNINARDLAASNQFEQEIPLFRNAIEKYKLLVQDEDKGSNVLGANVRVFNSANEPIAITANPLASEWLAELKNEESYNVEIKAEGYLAYRGALPKSSNKTIKLKIKKVPTEEVVFMPIDALTKKSVVAEFKLTTGGEIITGSMASGGTRMKASIIQDKSYELEVTANGYKTFKDIVNLSKVTNGEVAVLMKKEMYSFNFKPLDAKNRVPIPNITLKLSDTENQSIPTKFSIETQEFQANLLADKKYSIEVNAPGYEQYGESVDVNSLATSSDFKRDIFMTKKEVEKKTEPKKEEPIIVEKKPEPQKKIEAKVTEPEKLIEKKTEPVVTAPSTKKIEKKEPERKYEDNAVVITDEDFKVKVEVFENLGIGKRFRLSNLYFEQSSSQIKPQSFPQLDKLVNTMKLNPKMKIEIVGHTDNNGDPRLNLALSHFRATVISNYLFNKGVAASRIKAIGKGQDEPIAPNDNDENRIKNRRVEFVITDN</sequence>
<keyword evidence="3" id="KW-0998">Cell outer membrane</keyword>
<keyword evidence="7" id="KW-0449">Lipoprotein</keyword>
<feature type="domain" description="OmpA-like" evidence="6">
    <location>
        <begin position="1002"/>
        <end position="1116"/>
    </location>
</feature>
<evidence type="ECO:0000256" key="3">
    <source>
        <dbReference type="ARBA" id="ARBA00023237"/>
    </source>
</evidence>
<evidence type="ECO:0000256" key="4">
    <source>
        <dbReference type="PROSITE-ProRule" id="PRU00473"/>
    </source>
</evidence>
<proteinExistence type="predicted"/>
<dbReference type="PANTHER" id="PTHR30329:SF21">
    <property type="entry name" value="LIPOPROTEIN YIAD-RELATED"/>
    <property type="match status" value="1"/>
</dbReference>